<evidence type="ECO:0000313" key="3">
    <source>
        <dbReference type="Proteomes" id="UP001151760"/>
    </source>
</evidence>
<feature type="region of interest" description="Disordered" evidence="1">
    <location>
        <begin position="1"/>
        <end position="21"/>
    </location>
</feature>
<evidence type="ECO:0000256" key="1">
    <source>
        <dbReference type="SAM" id="MobiDB-lite"/>
    </source>
</evidence>
<evidence type="ECO:0000313" key="2">
    <source>
        <dbReference type="EMBL" id="GJS95290.1"/>
    </source>
</evidence>
<proteinExistence type="predicted"/>
<sequence length="67" mass="7839">MMEKNDREMPDERGNETVVEVPPPIIGVLEDKPDGSSFSFYGPNDEEPICSYERLRRKEDIKDSTYW</sequence>
<gene>
    <name evidence="2" type="ORF">Tco_0802258</name>
</gene>
<dbReference type="Proteomes" id="UP001151760">
    <property type="component" value="Unassembled WGS sequence"/>
</dbReference>
<protein>
    <submittedName>
        <fullName evidence="2">Uncharacterized protein</fullName>
    </submittedName>
</protein>
<name>A0ABQ5A2C3_9ASTR</name>
<dbReference type="EMBL" id="BQNB010011797">
    <property type="protein sequence ID" value="GJS95290.1"/>
    <property type="molecule type" value="Genomic_DNA"/>
</dbReference>
<keyword evidence="3" id="KW-1185">Reference proteome</keyword>
<reference evidence="2" key="2">
    <citation type="submission" date="2022-01" db="EMBL/GenBank/DDBJ databases">
        <authorList>
            <person name="Yamashiro T."/>
            <person name="Shiraishi A."/>
            <person name="Satake H."/>
            <person name="Nakayama K."/>
        </authorList>
    </citation>
    <scope>NUCLEOTIDE SEQUENCE</scope>
</reference>
<accession>A0ABQ5A2C3</accession>
<feature type="compositionally biased region" description="Basic and acidic residues" evidence="1">
    <location>
        <begin position="1"/>
        <end position="15"/>
    </location>
</feature>
<comment type="caution">
    <text evidence="2">The sequence shown here is derived from an EMBL/GenBank/DDBJ whole genome shotgun (WGS) entry which is preliminary data.</text>
</comment>
<reference evidence="2" key="1">
    <citation type="journal article" date="2022" name="Int. J. Mol. Sci.">
        <title>Draft Genome of Tanacetum Coccineum: Genomic Comparison of Closely Related Tanacetum-Family Plants.</title>
        <authorList>
            <person name="Yamashiro T."/>
            <person name="Shiraishi A."/>
            <person name="Nakayama K."/>
            <person name="Satake H."/>
        </authorList>
    </citation>
    <scope>NUCLEOTIDE SEQUENCE</scope>
</reference>
<organism evidence="2 3">
    <name type="scientific">Tanacetum coccineum</name>
    <dbReference type="NCBI Taxonomy" id="301880"/>
    <lineage>
        <taxon>Eukaryota</taxon>
        <taxon>Viridiplantae</taxon>
        <taxon>Streptophyta</taxon>
        <taxon>Embryophyta</taxon>
        <taxon>Tracheophyta</taxon>
        <taxon>Spermatophyta</taxon>
        <taxon>Magnoliopsida</taxon>
        <taxon>eudicotyledons</taxon>
        <taxon>Gunneridae</taxon>
        <taxon>Pentapetalae</taxon>
        <taxon>asterids</taxon>
        <taxon>campanulids</taxon>
        <taxon>Asterales</taxon>
        <taxon>Asteraceae</taxon>
        <taxon>Asteroideae</taxon>
        <taxon>Anthemideae</taxon>
        <taxon>Anthemidinae</taxon>
        <taxon>Tanacetum</taxon>
    </lineage>
</organism>